<feature type="domain" description="Prepilin type IV endopeptidase peptidase" evidence="2">
    <location>
        <begin position="9"/>
        <end position="112"/>
    </location>
</feature>
<keyword evidence="1" id="KW-1133">Transmembrane helix</keyword>
<keyword evidence="1" id="KW-0472">Membrane</keyword>
<dbReference type="Pfam" id="PF01478">
    <property type="entry name" value="Peptidase_A24"/>
    <property type="match status" value="1"/>
</dbReference>
<sequence length="166" mass="17722">MILLLSVGIFLAWVALVVIADFRYRRIPNSLVVAGLICALVSASTGHNPFGNPLLGAIIGAMVAFVGLFPFFAFRMMGAADVKVFVVLGAWCGVIQLFWCWVFASLVAGIHALGIMYLTGASVRSLWQRNGAAFALGGFRGAPYAAFLVIPAAAWLVFQIVTGNLR</sequence>
<evidence type="ECO:0000259" key="2">
    <source>
        <dbReference type="Pfam" id="PF01478"/>
    </source>
</evidence>
<name>A0A2A7S5D6_BURGA</name>
<proteinExistence type="predicted"/>
<evidence type="ECO:0000313" key="4">
    <source>
        <dbReference type="Proteomes" id="UP000220629"/>
    </source>
</evidence>
<dbReference type="GO" id="GO:0016020">
    <property type="term" value="C:membrane"/>
    <property type="evidence" value="ECO:0007669"/>
    <property type="project" value="InterPro"/>
</dbReference>
<dbReference type="Proteomes" id="UP000220629">
    <property type="component" value="Unassembled WGS sequence"/>
</dbReference>
<feature type="transmembrane region" description="Helical" evidence="1">
    <location>
        <begin position="85"/>
        <end position="118"/>
    </location>
</feature>
<feature type="transmembrane region" description="Helical" evidence="1">
    <location>
        <begin position="54"/>
        <end position="73"/>
    </location>
</feature>
<feature type="transmembrane region" description="Helical" evidence="1">
    <location>
        <begin position="6"/>
        <end position="24"/>
    </location>
</feature>
<dbReference type="EMBL" id="PDDY01000004">
    <property type="protein sequence ID" value="PEH38682.1"/>
    <property type="molecule type" value="Genomic_DNA"/>
</dbReference>
<dbReference type="InterPro" id="IPR000045">
    <property type="entry name" value="Prepilin_IV_endopep_pep"/>
</dbReference>
<feature type="transmembrane region" description="Helical" evidence="1">
    <location>
        <begin position="144"/>
        <end position="165"/>
    </location>
</feature>
<protein>
    <recommendedName>
        <fullName evidence="2">Prepilin type IV endopeptidase peptidase domain-containing protein</fullName>
    </recommendedName>
</protein>
<dbReference type="RefSeq" id="WP_098154142.1">
    <property type="nucleotide sequence ID" value="NZ_CP065595.1"/>
</dbReference>
<dbReference type="GO" id="GO:0004190">
    <property type="term" value="F:aspartic-type endopeptidase activity"/>
    <property type="evidence" value="ECO:0007669"/>
    <property type="project" value="InterPro"/>
</dbReference>
<gene>
    <name evidence="3" type="ORF">CRM94_30505</name>
</gene>
<dbReference type="AlphaFoldDB" id="A0A2A7S5D6"/>
<organism evidence="3 4">
    <name type="scientific">Burkholderia gladioli</name>
    <name type="common">Pseudomonas marginata</name>
    <name type="synonym">Phytomonas marginata</name>
    <dbReference type="NCBI Taxonomy" id="28095"/>
    <lineage>
        <taxon>Bacteria</taxon>
        <taxon>Pseudomonadati</taxon>
        <taxon>Pseudomonadota</taxon>
        <taxon>Betaproteobacteria</taxon>
        <taxon>Burkholderiales</taxon>
        <taxon>Burkholderiaceae</taxon>
        <taxon>Burkholderia</taxon>
    </lineage>
</organism>
<evidence type="ECO:0000256" key="1">
    <source>
        <dbReference type="SAM" id="Phobius"/>
    </source>
</evidence>
<keyword evidence="1" id="KW-0812">Transmembrane</keyword>
<accession>A0A2A7S5D6</accession>
<evidence type="ECO:0000313" key="3">
    <source>
        <dbReference type="EMBL" id="PEH38682.1"/>
    </source>
</evidence>
<comment type="caution">
    <text evidence="3">The sequence shown here is derived from an EMBL/GenBank/DDBJ whole genome shotgun (WGS) entry which is preliminary data.</text>
</comment>
<dbReference type="Gene3D" id="1.20.120.1220">
    <property type="match status" value="1"/>
</dbReference>
<reference evidence="4" key="1">
    <citation type="submission" date="2017-09" db="EMBL/GenBank/DDBJ databases">
        <title>FDA dAtabase for Regulatory Grade micrObial Sequences (FDA-ARGOS): Supporting development and validation of Infectious Disease Dx tests.</title>
        <authorList>
            <person name="Minogue T."/>
            <person name="Wolcott M."/>
            <person name="Wasieloski L."/>
            <person name="Aguilar W."/>
            <person name="Moore D."/>
            <person name="Tallon L."/>
            <person name="Sadzewicz L."/>
            <person name="Ott S."/>
            <person name="Zhao X."/>
            <person name="Nagaraj S."/>
            <person name="Vavikolanu K."/>
            <person name="Aluvathingal J."/>
            <person name="Nadendla S."/>
            <person name="Sichtig H."/>
        </authorList>
    </citation>
    <scope>NUCLEOTIDE SEQUENCE [LARGE SCALE GENOMIC DNA]</scope>
    <source>
        <strain evidence="4">FDAARGOS_390</strain>
    </source>
</reference>